<keyword evidence="7" id="KW-0723">Serine/threonine-protein kinase</keyword>
<dbReference type="GO" id="GO:0004674">
    <property type="term" value="F:protein serine/threonine kinase activity"/>
    <property type="evidence" value="ECO:0007669"/>
    <property type="project" value="UniProtKB-KW"/>
</dbReference>
<dbReference type="PROSITE" id="PS00107">
    <property type="entry name" value="PROTEIN_KINASE_ATP"/>
    <property type="match status" value="1"/>
</dbReference>
<keyword evidence="13" id="KW-0677">Repeat</keyword>
<dbReference type="PROSITE" id="PS00108">
    <property type="entry name" value="PROTEIN_KINASE_ST"/>
    <property type="match status" value="1"/>
</dbReference>
<dbReference type="PANTHER" id="PTHR48056">
    <property type="entry name" value="LRR RECEPTOR-LIKE SERINE/THREONINE-PROTEIN KINASE-RELATED"/>
    <property type="match status" value="1"/>
</dbReference>
<dbReference type="InterPro" id="IPR001245">
    <property type="entry name" value="Ser-Thr/Tyr_kinase_cat_dom"/>
</dbReference>
<evidence type="ECO:0000256" key="10">
    <source>
        <dbReference type="ARBA" id="ARBA00022679"/>
    </source>
</evidence>
<evidence type="ECO:0000256" key="3">
    <source>
        <dbReference type="ARBA" id="ARBA00008684"/>
    </source>
</evidence>
<comment type="similarity">
    <text evidence="3">Belongs to the protein kinase superfamily. Ser/Thr protein kinase family.</text>
</comment>
<proteinExistence type="inferred from homology"/>
<evidence type="ECO:0000256" key="22">
    <source>
        <dbReference type="ARBA" id="ARBA00048679"/>
    </source>
</evidence>
<dbReference type="FunFam" id="3.30.200.20:FF:000309">
    <property type="entry name" value="Leucine-rich repeat receptor protein kinase MSP1"/>
    <property type="match status" value="1"/>
</dbReference>
<keyword evidence="12" id="KW-0732">Signal</keyword>
<dbReference type="SUPFAM" id="SSF56112">
    <property type="entry name" value="Protein kinase-like (PK-like)"/>
    <property type="match status" value="1"/>
</dbReference>
<keyword evidence="18 24" id="KW-0472">Membrane</keyword>
<evidence type="ECO:0000256" key="14">
    <source>
        <dbReference type="ARBA" id="ARBA00022741"/>
    </source>
</evidence>
<dbReference type="InterPro" id="IPR017441">
    <property type="entry name" value="Protein_kinase_ATP_BS"/>
</dbReference>
<keyword evidence="15" id="KW-0418">Kinase</keyword>
<sequence>MCSLFLVQTFPSDYFSWIRLPTLAGRSESAMLVQHKFCLEYSARCKFHTKQIFCLLLVLSWISSYCVYACTQADRSALVSFWIELASPGTLIWPGISDPSSDCCQWPGVSCNVDGQVTRLWLPEKSLKGPISPSIGNISHLSQLNLSHNSLSGTLAPELFSRMNYLELLDLSFNKLSGELPPIPFALQILNASCNTFTGKFPLMGAASNLTQVNISYNIFSGPIPSFICANSMFTSLLDFSGNRFSGEIPRGLGQCPKLEIFRAGSNNLSGILPDDFFGIGSLKQISLPLNNITGILQNEFFAKLPNLTTLELNDNGFSGELPQDIGRLSSLEQLLIHNNQLHGVLPFSLTNCTKLKTLNLRGNSLVGDISFVNFSGLSQLITLDLGNNNFTGSIPESLYSCKSLTALRLAKNRLKGEIQPGILALQALSFVSLSNNLFTNLSGTLQILKGSKSLTVLILSKNFIGDSLPESIGSDGDAFQNLQVLAFADSQLTGQIPTWISKLKQLAVLDLSINQLTGSIPRWLGTLSNLFYLDLSTNRLQGELPLEITELPSLASPKAASKVDQSYLELPVFVRTHNRSSGLQYNQLSDLPPAIYLRNNSLNGSIPPEIGRLQALYVLDLGLNNFSGEIPDRLSNLTNLELLDLSVNHLSGFIPQSLKNLNFLAFFSVADNNLQGPIPLGNQFDTFPNSSFEGNPGLCGPMIARSCSKNQPRPARSASNFPNRKLIVGVILSGCLGGGFVLAVLTIWVMSNRRVSPNRSDDNDKIDIENFSCDNFNIDLTEESSLVLLGSTANSIEFKNLNFSDIVKATNNFDQSSIIGCGGFGLVFKATLPNGTKLAVKKLSGDMCLMEREFKAEVEALSTAKHKNLVLLRGYCVSGNSRMLIYSYMENGSLDYWLHEKTDGRERLDWPTRLRIAQGAGVGLSYLHQICDPHIVHRDIKSSNILLDDNFEAHVADFGLSRLILPYRTHVTTELVGTLGYIPPEYGQAWVATLRGDIYSFGVVMLELLTGRRPMEVFKPKMSRELVEWVQQMRLQGKQEQVFDPLLGGKGFEQQMQQVLEVACKCVNQNPLQRPTIDEVVSWLRQIGPLNEHMDFK</sequence>
<keyword evidence="16 23" id="KW-0067">ATP-binding</keyword>
<dbReference type="InterPro" id="IPR011009">
    <property type="entry name" value="Kinase-like_dom_sf"/>
</dbReference>
<comment type="catalytic activity">
    <reaction evidence="22">
        <text>L-seryl-[protein] + ATP = O-phospho-L-seryl-[protein] + ADP + H(+)</text>
        <dbReference type="Rhea" id="RHEA:17989"/>
        <dbReference type="Rhea" id="RHEA-COMP:9863"/>
        <dbReference type="Rhea" id="RHEA-COMP:11604"/>
        <dbReference type="ChEBI" id="CHEBI:15378"/>
        <dbReference type="ChEBI" id="CHEBI:29999"/>
        <dbReference type="ChEBI" id="CHEBI:30616"/>
        <dbReference type="ChEBI" id="CHEBI:83421"/>
        <dbReference type="ChEBI" id="CHEBI:456216"/>
        <dbReference type="EC" id="2.7.11.1"/>
    </reaction>
</comment>
<accession>A0AAV7F4T8</accession>
<dbReference type="Pfam" id="PF07714">
    <property type="entry name" value="PK_Tyr_Ser-Thr"/>
    <property type="match status" value="1"/>
</dbReference>
<keyword evidence="27" id="KW-1185">Reference proteome</keyword>
<evidence type="ECO:0000256" key="18">
    <source>
        <dbReference type="ARBA" id="ARBA00023136"/>
    </source>
</evidence>
<dbReference type="Pfam" id="PF23598">
    <property type="entry name" value="LRR_14"/>
    <property type="match status" value="1"/>
</dbReference>
<evidence type="ECO:0000256" key="4">
    <source>
        <dbReference type="ARBA" id="ARBA00009592"/>
    </source>
</evidence>
<evidence type="ECO:0000256" key="7">
    <source>
        <dbReference type="ARBA" id="ARBA00022527"/>
    </source>
</evidence>
<dbReference type="InterPro" id="IPR001611">
    <property type="entry name" value="Leu-rich_rpt"/>
</dbReference>
<evidence type="ECO:0000256" key="11">
    <source>
        <dbReference type="ARBA" id="ARBA00022692"/>
    </source>
</evidence>
<dbReference type="Pfam" id="PF00560">
    <property type="entry name" value="LRR_1"/>
    <property type="match status" value="4"/>
</dbReference>
<dbReference type="InterPro" id="IPR032675">
    <property type="entry name" value="LRR_dom_sf"/>
</dbReference>
<reference evidence="26 27" key="1">
    <citation type="submission" date="2021-07" db="EMBL/GenBank/DDBJ databases">
        <title>The Aristolochia fimbriata genome: insights into angiosperm evolution, floral development and chemical biosynthesis.</title>
        <authorList>
            <person name="Jiao Y."/>
        </authorList>
    </citation>
    <scope>NUCLEOTIDE SEQUENCE [LARGE SCALE GENOMIC DNA]</scope>
    <source>
        <strain evidence="26">IBCAS-2021</strain>
        <tissue evidence="26">Leaf</tissue>
    </source>
</reference>
<dbReference type="SUPFAM" id="SSF52047">
    <property type="entry name" value="RNI-like"/>
    <property type="match status" value="1"/>
</dbReference>
<dbReference type="GO" id="GO:0005524">
    <property type="term" value="F:ATP binding"/>
    <property type="evidence" value="ECO:0007669"/>
    <property type="project" value="UniProtKB-UniRule"/>
</dbReference>
<dbReference type="Gene3D" id="3.30.200.20">
    <property type="entry name" value="Phosphorylase Kinase, domain 1"/>
    <property type="match status" value="1"/>
</dbReference>
<evidence type="ECO:0000256" key="15">
    <source>
        <dbReference type="ARBA" id="ARBA00022777"/>
    </source>
</evidence>
<keyword evidence="20" id="KW-0325">Glycoprotein</keyword>
<dbReference type="FunFam" id="3.80.10.10:FF:000213">
    <property type="entry name" value="Tyrosine-sulfated glycopeptide receptor 1"/>
    <property type="match status" value="1"/>
</dbReference>
<comment type="catalytic activity">
    <reaction evidence="21">
        <text>L-threonyl-[protein] + ATP = O-phospho-L-threonyl-[protein] + ADP + H(+)</text>
        <dbReference type="Rhea" id="RHEA:46608"/>
        <dbReference type="Rhea" id="RHEA-COMP:11060"/>
        <dbReference type="Rhea" id="RHEA-COMP:11605"/>
        <dbReference type="ChEBI" id="CHEBI:15378"/>
        <dbReference type="ChEBI" id="CHEBI:30013"/>
        <dbReference type="ChEBI" id="CHEBI:30616"/>
        <dbReference type="ChEBI" id="CHEBI:61977"/>
        <dbReference type="ChEBI" id="CHEBI:456216"/>
        <dbReference type="EC" id="2.7.11.1"/>
    </reaction>
</comment>
<dbReference type="PROSITE" id="PS50011">
    <property type="entry name" value="PROTEIN_KINASE_DOM"/>
    <property type="match status" value="1"/>
</dbReference>
<evidence type="ECO:0000256" key="24">
    <source>
        <dbReference type="SAM" id="Phobius"/>
    </source>
</evidence>
<keyword evidence="17 24" id="KW-1133">Transmembrane helix</keyword>
<dbReference type="Proteomes" id="UP000825729">
    <property type="component" value="Unassembled WGS sequence"/>
</dbReference>
<comment type="similarity">
    <text evidence="4">Belongs to the RLP family.</text>
</comment>
<dbReference type="PRINTS" id="PR00019">
    <property type="entry name" value="LEURICHRPT"/>
</dbReference>
<feature type="domain" description="Protein kinase" evidence="25">
    <location>
        <begin position="814"/>
        <end position="1097"/>
    </location>
</feature>
<keyword evidence="11 24" id="KW-0812">Transmembrane</keyword>
<evidence type="ECO:0000256" key="1">
    <source>
        <dbReference type="ARBA" id="ARBA00004236"/>
    </source>
</evidence>
<dbReference type="Gene3D" id="1.10.510.10">
    <property type="entry name" value="Transferase(Phosphotransferase) domain 1"/>
    <property type="match status" value="1"/>
</dbReference>
<gene>
    <name evidence="26" type="ORF">H6P81_007896</name>
</gene>
<dbReference type="InterPro" id="IPR055414">
    <property type="entry name" value="LRR_R13L4/SHOC2-like"/>
</dbReference>
<evidence type="ECO:0000256" key="19">
    <source>
        <dbReference type="ARBA" id="ARBA00023170"/>
    </source>
</evidence>
<dbReference type="EC" id="2.7.11.1" evidence="5"/>
<evidence type="ECO:0000259" key="25">
    <source>
        <dbReference type="PROSITE" id="PS50011"/>
    </source>
</evidence>
<evidence type="ECO:0000256" key="17">
    <source>
        <dbReference type="ARBA" id="ARBA00022989"/>
    </source>
</evidence>
<evidence type="ECO:0000256" key="2">
    <source>
        <dbReference type="ARBA" id="ARBA00004479"/>
    </source>
</evidence>
<keyword evidence="14 23" id="KW-0547">Nucleotide-binding</keyword>
<feature type="transmembrane region" description="Helical" evidence="24">
    <location>
        <begin position="727"/>
        <end position="751"/>
    </location>
</feature>
<dbReference type="InterPro" id="IPR013210">
    <property type="entry name" value="LRR_N_plant-typ"/>
</dbReference>
<protein>
    <recommendedName>
        <fullName evidence="5">non-specific serine/threonine protein kinase</fullName>
        <ecNumber evidence="5">2.7.11.1</ecNumber>
    </recommendedName>
</protein>
<organism evidence="26 27">
    <name type="scientific">Aristolochia fimbriata</name>
    <name type="common">White veined hardy Dutchman's pipe vine</name>
    <dbReference type="NCBI Taxonomy" id="158543"/>
    <lineage>
        <taxon>Eukaryota</taxon>
        <taxon>Viridiplantae</taxon>
        <taxon>Streptophyta</taxon>
        <taxon>Embryophyta</taxon>
        <taxon>Tracheophyta</taxon>
        <taxon>Spermatophyta</taxon>
        <taxon>Magnoliopsida</taxon>
        <taxon>Magnoliidae</taxon>
        <taxon>Piperales</taxon>
        <taxon>Aristolochiaceae</taxon>
        <taxon>Aristolochia</taxon>
    </lineage>
</organism>
<evidence type="ECO:0000313" key="27">
    <source>
        <dbReference type="Proteomes" id="UP000825729"/>
    </source>
</evidence>
<dbReference type="Gene3D" id="3.80.10.10">
    <property type="entry name" value="Ribonuclease Inhibitor"/>
    <property type="match status" value="4"/>
</dbReference>
<dbReference type="InterPro" id="IPR008271">
    <property type="entry name" value="Ser/Thr_kinase_AS"/>
</dbReference>
<dbReference type="FunFam" id="1.10.510.10:FF:000309">
    <property type="entry name" value="Leucine-rich repeat receptor-like protein kinase"/>
    <property type="match status" value="1"/>
</dbReference>
<keyword evidence="10" id="KW-0808">Transferase</keyword>
<dbReference type="SMART" id="SM00220">
    <property type="entry name" value="S_TKc"/>
    <property type="match status" value="1"/>
</dbReference>
<keyword evidence="9" id="KW-0433">Leucine-rich repeat</keyword>
<name>A0AAV7F4T8_ARIFI</name>
<evidence type="ECO:0000313" key="26">
    <source>
        <dbReference type="EMBL" id="KAG9454992.1"/>
    </source>
</evidence>
<keyword evidence="6" id="KW-1003">Cell membrane</keyword>
<dbReference type="InterPro" id="IPR000719">
    <property type="entry name" value="Prot_kinase_dom"/>
</dbReference>
<dbReference type="InterPro" id="IPR050647">
    <property type="entry name" value="Plant_LRR-RLKs"/>
</dbReference>
<dbReference type="GO" id="GO:0005886">
    <property type="term" value="C:plasma membrane"/>
    <property type="evidence" value="ECO:0007669"/>
    <property type="project" value="UniProtKB-SubCell"/>
</dbReference>
<evidence type="ECO:0000256" key="12">
    <source>
        <dbReference type="ARBA" id="ARBA00022729"/>
    </source>
</evidence>
<dbReference type="PANTHER" id="PTHR48056:SF18">
    <property type="entry name" value="NON-SPECIFIC SERINE_THREONINE PROTEIN KINASE"/>
    <property type="match status" value="1"/>
</dbReference>
<comment type="subcellular location">
    <subcellularLocation>
        <location evidence="1">Cell membrane</location>
    </subcellularLocation>
    <subcellularLocation>
        <location evidence="2">Membrane</location>
        <topology evidence="2">Single-pass type I membrane protein</topology>
    </subcellularLocation>
</comment>
<dbReference type="SMART" id="SM00369">
    <property type="entry name" value="LRR_TYP"/>
    <property type="match status" value="7"/>
</dbReference>
<evidence type="ECO:0000256" key="8">
    <source>
        <dbReference type="ARBA" id="ARBA00022553"/>
    </source>
</evidence>
<evidence type="ECO:0000256" key="20">
    <source>
        <dbReference type="ARBA" id="ARBA00023180"/>
    </source>
</evidence>
<dbReference type="EMBL" id="JAINDJ010000003">
    <property type="protein sequence ID" value="KAG9454992.1"/>
    <property type="molecule type" value="Genomic_DNA"/>
</dbReference>
<keyword evidence="19" id="KW-0675">Receptor</keyword>
<evidence type="ECO:0000256" key="16">
    <source>
        <dbReference type="ARBA" id="ARBA00022840"/>
    </source>
</evidence>
<evidence type="ECO:0000256" key="21">
    <source>
        <dbReference type="ARBA" id="ARBA00047899"/>
    </source>
</evidence>
<comment type="caution">
    <text evidence="26">The sequence shown here is derived from an EMBL/GenBank/DDBJ whole genome shotgun (WGS) entry which is preliminary data.</text>
</comment>
<dbReference type="FunFam" id="3.80.10.10:FF:000129">
    <property type="entry name" value="Leucine-rich repeat receptor-like kinase"/>
    <property type="match status" value="1"/>
</dbReference>
<keyword evidence="8" id="KW-0597">Phosphoprotein</keyword>
<dbReference type="GO" id="GO:0033612">
    <property type="term" value="F:receptor serine/threonine kinase binding"/>
    <property type="evidence" value="ECO:0007669"/>
    <property type="project" value="TreeGrafter"/>
</dbReference>
<evidence type="ECO:0000256" key="6">
    <source>
        <dbReference type="ARBA" id="ARBA00022475"/>
    </source>
</evidence>
<feature type="binding site" evidence="23">
    <location>
        <position position="843"/>
    </location>
    <ligand>
        <name>ATP</name>
        <dbReference type="ChEBI" id="CHEBI:30616"/>
    </ligand>
</feature>
<dbReference type="AlphaFoldDB" id="A0AAV7F4T8"/>
<dbReference type="Pfam" id="PF08263">
    <property type="entry name" value="LRRNT_2"/>
    <property type="match status" value="1"/>
</dbReference>
<dbReference type="InterPro" id="IPR003591">
    <property type="entry name" value="Leu-rich_rpt_typical-subtyp"/>
</dbReference>
<evidence type="ECO:0000256" key="13">
    <source>
        <dbReference type="ARBA" id="ARBA00022737"/>
    </source>
</evidence>
<evidence type="ECO:0000256" key="9">
    <source>
        <dbReference type="ARBA" id="ARBA00022614"/>
    </source>
</evidence>
<evidence type="ECO:0000256" key="23">
    <source>
        <dbReference type="PROSITE-ProRule" id="PRU10141"/>
    </source>
</evidence>
<evidence type="ECO:0000256" key="5">
    <source>
        <dbReference type="ARBA" id="ARBA00012513"/>
    </source>
</evidence>
<dbReference type="SUPFAM" id="SSF52058">
    <property type="entry name" value="L domain-like"/>
    <property type="match status" value="2"/>
</dbReference>